<reference evidence="1" key="1">
    <citation type="submission" date="2021-05" db="EMBL/GenBank/DDBJ databases">
        <authorList>
            <person name="Pan Q."/>
            <person name="Jouanno E."/>
            <person name="Zahm M."/>
            <person name="Klopp C."/>
            <person name="Cabau C."/>
            <person name="Louis A."/>
            <person name="Berthelot C."/>
            <person name="Parey E."/>
            <person name="Roest Crollius H."/>
            <person name="Montfort J."/>
            <person name="Robinson-Rechavi M."/>
            <person name="Bouchez O."/>
            <person name="Lampietro C."/>
            <person name="Lopez Roques C."/>
            <person name="Donnadieu C."/>
            <person name="Postlethwait J."/>
            <person name="Bobe J."/>
            <person name="Dillon D."/>
            <person name="Chandos A."/>
            <person name="von Hippel F."/>
            <person name="Guiguen Y."/>
        </authorList>
    </citation>
    <scope>NUCLEOTIDE SEQUENCE</scope>
    <source>
        <strain evidence="1">YG-Jan2019</strain>
    </source>
</reference>
<protein>
    <submittedName>
        <fullName evidence="1">Uncharacterized protein</fullName>
    </submittedName>
</protein>
<feature type="non-terminal residue" evidence="1">
    <location>
        <position position="167"/>
    </location>
</feature>
<evidence type="ECO:0000313" key="1">
    <source>
        <dbReference type="EMBL" id="KAJ8008407.1"/>
    </source>
</evidence>
<organism evidence="1 2">
    <name type="scientific">Dallia pectoralis</name>
    <name type="common">Alaska blackfish</name>
    <dbReference type="NCBI Taxonomy" id="75939"/>
    <lineage>
        <taxon>Eukaryota</taxon>
        <taxon>Metazoa</taxon>
        <taxon>Chordata</taxon>
        <taxon>Craniata</taxon>
        <taxon>Vertebrata</taxon>
        <taxon>Euteleostomi</taxon>
        <taxon>Actinopterygii</taxon>
        <taxon>Neopterygii</taxon>
        <taxon>Teleostei</taxon>
        <taxon>Protacanthopterygii</taxon>
        <taxon>Esociformes</taxon>
        <taxon>Umbridae</taxon>
        <taxon>Dallia</taxon>
    </lineage>
</organism>
<dbReference type="Proteomes" id="UP001157502">
    <property type="component" value="Chromosome 8"/>
</dbReference>
<accession>A0ACC2GXU4</accession>
<gene>
    <name evidence="1" type="ORF">DPEC_G00104500</name>
</gene>
<sequence>MESSSLWTQGILLVTIATTVVLGSVEKELSPECRVFLYMGTPPVGLENHSLQTICQRYNSKPRYVTLYDTDNRVPIYSAYTFKRSDGEKRVDVPWMYEPQLSSGSATGDMQAFPRGYMHSNFEDAQAVLEDYTNAVSYERGHLNPDEHQGDPDDKASTYTLTNVVPQ</sequence>
<proteinExistence type="predicted"/>
<comment type="caution">
    <text evidence="1">The sequence shown here is derived from an EMBL/GenBank/DDBJ whole genome shotgun (WGS) entry which is preliminary data.</text>
</comment>
<keyword evidence="2" id="KW-1185">Reference proteome</keyword>
<name>A0ACC2GXU4_DALPE</name>
<dbReference type="EMBL" id="CM055735">
    <property type="protein sequence ID" value="KAJ8008407.1"/>
    <property type="molecule type" value="Genomic_DNA"/>
</dbReference>
<evidence type="ECO:0000313" key="2">
    <source>
        <dbReference type="Proteomes" id="UP001157502"/>
    </source>
</evidence>